<dbReference type="Pfam" id="PF20684">
    <property type="entry name" value="Fung_rhodopsin"/>
    <property type="match status" value="1"/>
</dbReference>
<dbReference type="AlphaFoldDB" id="A0A6A5Z6P2"/>
<reference evidence="8" key="1">
    <citation type="journal article" date="2020" name="Stud. Mycol.">
        <title>101 Dothideomycetes genomes: a test case for predicting lifestyles and emergence of pathogens.</title>
        <authorList>
            <person name="Haridas S."/>
            <person name="Albert R."/>
            <person name="Binder M."/>
            <person name="Bloem J."/>
            <person name="Labutti K."/>
            <person name="Salamov A."/>
            <person name="Andreopoulos B."/>
            <person name="Baker S."/>
            <person name="Barry K."/>
            <person name="Bills G."/>
            <person name="Bluhm B."/>
            <person name="Cannon C."/>
            <person name="Castanera R."/>
            <person name="Culley D."/>
            <person name="Daum C."/>
            <person name="Ezra D."/>
            <person name="Gonzalez J."/>
            <person name="Henrissat B."/>
            <person name="Kuo A."/>
            <person name="Liang C."/>
            <person name="Lipzen A."/>
            <person name="Lutzoni F."/>
            <person name="Magnuson J."/>
            <person name="Mondo S."/>
            <person name="Nolan M."/>
            <person name="Ohm R."/>
            <person name="Pangilinan J."/>
            <person name="Park H.-J."/>
            <person name="Ramirez L."/>
            <person name="Alfaro M."/>
            <person name="Sun H."/>
            <person name="Tritt A."/>
            <person name="Yoshinaga Y."/>
            <person name="Zwiers L.-H."/>
            <person name="Turgeon B."/>
            <person name="Goodwin S."/>
            <person name="Spatafora J."/>
            <person name="Crous P."/>
            <person name="Grigoriev I."/>
        </authorList>
    </citation>
    <scope>NUCLEOTIDE SEQUENCE</scope>
    <source>
        <strain evidence="8">CBS 627.86</strain>
    </source>
</reference>
<evidence type="ECO:0000256" key="6">
    <source>
        <dbReference type="SAM" id="Phobius"/>
    </source>
</evidence>
<comment type="subcellular location">
    <subcellularLocation>
        <location evidence="1">Membrane</location>
        <topology evidence="1">Multi-pass membrane protein</topology>
    </subcellularLocation>
</comment>
<evidence type="ECO:0000313" key="8">
    <source>
        <dbReference type="EMBL" id="KAF2114826.1"/>
    </source>
</evidence>
<accession>A0A6A5Z6P2</accession>
<evidence type="ECO:0000256" key="1">
    <source>
        <dbReference type="ARBA" id="ARBA00004141"/>
    </source>
</evidence>
<sequence length="375" mass="42499">MRSDDLDKQKWQAIPATMNRRRLEGVNTAMLVVTAVFFAARVVVRLVKRKPFELHDVFCYSSFLCYVGMCVMYYKENDPLYRVEGVQRGEIPPYSDILHDAGMIYRWLTASQLLFYSSLTSVKLSLLTLYRRLLDRTPAKFTYMWWGILAFCILSYIGSTITTLTVCDNQGAKYNRGECAKANEQKRAQISLWFAYGVDVATDLAVMFLPFRMTWNLQMPRTEKLGVFVLFGTGWVCILFATLRVVQVGVKDGVPKTPDPKWLQMWTVIETSMAVIIGCLPAFAVVIRNRFGTKKGSYDSRGYVKRSTDVIKMKSVGSGSSGLRTKDDELWPEAHGSQEALAHDAGHITVTTTIHQNDIYAARPSIKSSREVKPL</sequence>
<dbReference type="PANTHER" id="PTHR33048:SF146">
    <property type="entry name" value="INTEGRAL MEMBRANE PROTEIN"/>
    <property type="match status" value="1"/>
</dbReference>
<feature type="transmembrane region" description="Helical" evidence="6">
    <location>
        <begin position="113"/>
        <end position="131"/>
    </location>
</feature>
<feature type="transmembrane region" description="Helical" evidence="6">
    <location>
        <begin position="143"/>
        <end position="166"/>
    </location>
</feature>
<protein>
    <recommendedName>
        <fullName evidence="7">Rhodopsin domain-containing protein</fullName>
    </recommendedName>
</protein>
<keyword evidence="9" id="KW-1185">Reference proteome</keyword>
<dbReference type="PANTHER" id="PTHR33048">
    <property type="entry name" value="PTH11-LIKE INTEGRAL MEMBRANE PROTEIN (AFU_ORTHOLOGUE AFUA_5G11245)"/>
    <property type="match status" value="1"/>
</dbReference>
<dbReference type="InterPro" id="IPR052337">
    <property type="entry name" value="SAT4-like"/>
</dbReference>
<feature type="transmembrane region" description="Helical" evidence="6">
    <location>
        <begin position="266"/>
        <end position="287"/>
    </location>
</feature>
<feature type="transmembrane region" description="Helical" evidence="6">
    <location>
        <begin position="25"/>
        <end position="44"/>
    </location>
</feature>
<gene>
    <name evidence="8" type="ORF">BDV96DRAFT_494291</name>
</gene>
<organism evidence="8 9">
    <name type="scientific">Lophiotrema nucula</name>
    <dbReference type="NCBI Taxonomy" id="690887"/>
    <lineage>
        <taxon>Eukaryota</taxon>
        <taxon>Fungi</taxon>
        <taxon>Dikarya</taxon>
        <taxon>Ascomycota</taxon>
        <taxon>Pezizomycotina</taxon>
        <taxon>Dothideomycetes</taxon>
        <taxon>Pleosporomycetidae</taxon>
        <taxon>Pleosporales</taxon>
        <taxon>Lophiotremataceae</taxon>
        <taxon>Lophiotrema</taxon>
    </lineage>
</organism>
<dbReference type="EMBL" id="ML977324">
    <property type="protein sequence ID" value="KAF2114826.1"/>
    <property type="molecule type" value="Genomic_DNA"/>
</dbReference>
<keyword evidence="3 6" id="KW-1133">Transmembrane helix</keyword>
<feature type="transmembrane region" description="Helical" evidence="6">
    <location>
        <begin position="56"/>
        <end position="74"/>
    </location>
</feature>
<comment type="similarity">
    <text evidence="5">Belongs to the SAT4 family.</text>
</comment>
<evidence type="ECO:0000256" key="3">
    <source>
        <dbReference type="ARBA" id="ARBA00022989"/>
    </source>
</evidence>
<evidence type="ECO:0000256" key="2">
    <source>
        <dbReference type="ARBA" id="ARBA00022692"/>
    </source>
</evidence>
<proteinExistence type="inferred from homology"/>
<keyword evidence="4 6" id="KW-0472">Membrane</keyword>
<dbReference type="InterPro" id="IPR049326">
    <property type="entry name" value="Rhodopsin_dom_fungi"/>
</dbReference>
<keyword evidence="2 6" id="KW-0812">Transmembrane</keyword>
<dbReference type="OrthoDB" id="444631at2759"/>
<evidence type="ECO:0000259" key="7">
    <source>
        <dbReference type="Pfam" id="PF20684"/>
    </source>
</evidence>
<dbReference type="GO" id="GO:0016020">
    <property type="term" value="C:membrane"/>
    <property type="evidence" value="ECO:0007669"/>
    <property type="project" value="UniProtKB-SubCell"/>
</dbReference>
<feature type="transmembrane region" description="Helical" evidence="6">
    <location>
        <begin position="193"/>
        <end position="213"/>
    </location>
</feature>
<evidence type="ECO:0000313" key="9">
    <source>
        <dbReference type="Proteomes" id="UP000799770"/>
    </source>
</evidence>
<evidence type="ECO:0000256" key="4">
    <source>
        <dbReference type="ARBA" id="ARBA00023136"/>
    </source>
</evidence>
<evidence type="ECO:0000256" key="5">
    <source>
        <dbReference type="ARBA" id="ARBA00038359"/>
    </source>
</evidence>
<feature type="transmembrane region" description="Helical" evidence="6">
    <location>
        <begin position="225"/>
        <end position="246"/>
    </location>
</feature>
<dbReference type="Proteomes" id="UP000799770">
    <property type="component" value="Unassembled WGS sequence"/>
</dbReference>
<name>A0A6A5Z6P2_9PLEO</name>
<feature type="domain" description="Rhodopsin" evidence="7">
    <location>
        <begin position="40"/>
        <end position="288"/>
    </location>
</feature>